<evidence type="ECO:0000256" key="3">
    <source>
        <dbReference type="ARBA" id="ARBA00022553"/>
    </source>
</evidence>
<evidence type="ECO:0000256" key="1">
    <source>
        <dbReference type="ARBA" id="ARBA00004285"/>
    </source>
</evidence>
<evidence type="ECO:0000256" key="7">
    <source>
        <dbReference type="ARBA" id="ARBA00068977"/>
    </source>
</evidence>
<gene>
    <name evidence="11" type="ORF">HJG63_005366</name>
</gene>
<keyword evidence="4" id="KW-0472">Membrane</keyword>
<name>A0A7J8K8R1_ROUAE</name>
<dbReference type="PANTHER" id="PTHR16830">
    <property type="entry name" value="SH2 CONTAINING ADAPTOR PRAM-1 RELATED"/>
    <property type="match status" value="1"/>
</dbReference>
<dbReference type="InterPro" id="IPR001452">
    <property type="entry name" value="SH3_domain"/>
</dbReference>
<evidence type="ECO:0000313" key="11">
    <source>
        <dbReference type="EMBL" id="KAF6505254.1"/>
    </source>
</evidence>
<dbReference type="Gene3D" id="2.30.30.40">
    <property type="entry name" value="SH3 Domains"/>
    <property type="match status" value="1"/>
</dbReference>
<dbReference type="InterPro" id="IPR036028">
    <property type="entry name" value="SH3-like_dom_sf"/>
</dbReference>
<dbReference type="GO" id="GO:0050852">
    <property type="term" value="P:T cell receptor signaling pathway"/>
    <property type="evidence" value="ECO:0007669"/>
    <property type="project" value="TreeGrafter"/>
</dbReference>
<organism evidence="11 12">
    <name type="scientific">Rousettus aegyptiacus</name>
    <name type="common">Egyptian fruit bat</name>
    <name type="synonym">Pteropus aegyptiacus</name>
    <dbReference type="NCBI Taxonomy" id="9407"/>
    <lineage>
        <taxon>Eukaryota</taxon>
        <taxon>Metazoa</taxon>
        <taxon>Chordata</taxon>
        <taxon>Craniata</taxon>
        <taxon>Vertebrata</taxon>
        <taxon>Euteleostomi</taxon>
        <taxon>Mammalia</taxon>
        <taxon>Eutheria</taxon>
        <taxon>Laurasiatheria</taxon>
        <taxon>Chiroptera</taxon>
        <taxon>Yinpterochiroptera</taxon>
        <taxon>Pteropodoidea</taxon>
        <taxon>Pteropodidae</taxon>
        <taxon>Rousettinae</taxon>
        <taxon>Rousettus</taxon>
    </lineage>
</organism>
<protein>
    <recommendedName>
        <fullName evidence="7">FYN-binding protein 2</fullName>
    </recommendedName>
    <alternativeName>
        <fullName evidence="8">Activation-dependent, raft-recruited ADAP-like phosphoprotein</fullName>
    </alternativeName>
</protein>
<keyword evidence="3" id="KW-0597">Phosphoprotein</keyword>
<dbReference type="EMBL" id="JACASE010000001">
    <property type="protein sequence ID" value="KAF6505254.1"/>
    <property type="molecule type" value="Genomic_DNA"/>
</dbReference>
<dbReference type="InterPro" id="IPR043443">
    <property type="entry name" value="FYB1/2-like"/>
</dbReference>
<dbReference type="Pfam" id="PF14603">
    <property type="entry name" value="hSH3"/>
    <property type="match status" value="1"/>
</dbReference>
<comment type="subcellular location">
    <subcellularLocation>
        <location evidence="1">Membrane raft</location>
    </subcellularLocation>
</comment>
<keyword evidence="2 9" id="KW-0728">SH3 domain</keyword>
<evidence type="ECO:0000256" key="5">
    <source>
        <dbReference type="ARBA" id="ARBA00060088"/>
    </source>
</evidence>
<comment type="function">
    <text evidence="5">Adapter protein that plays a role in T-cell receptor (TCR)-mediated activation of signaling pathways. Required for T-cell activation and integrin-mediated T-cell adhesion in response to TCR stimulation.</text>
</comment>
<comment type="caution">
    <text evidence="11">The sequence shown here is derived from an EMBL/GenBank/DDBJ whole genome shotgun (WGS) entry which is preliminary data.</text>
</comment>
<dbReference type="AlphaFoldDB" id="A0A7J8K8R1"/>
<evidence type="ECO:0000259" key="10">
    <source>
        <dbReference type="PROSITE" id="PS50002"/>
    </source>
</evidence>
<dbReference type="GO" id="GO:0005886">
    <property type="term" value="C:plasma membrane"/>
    <property type="evidence" value="ECO:0007669"/>
    <property type="project" value="InterPro"/>
</dbReference>
<dbReference type="InterPro" id="IPR029294">
    <property type="entry name" value="hSH3"/>
</dbReference>
<evidence type="ECO:0000256" key="8">
    <source>
        <dbReference type="ARBA" id="ARBA00079345"/>
    </source>
</evidence>
<dbReference type="GO" id="GO:0045121">
    <property type="term" value="C:membrane raft"/>
    <property type="evidence" value="ECO:0007669"/>
    <property type="project" value="UniProtKB-SubCell"/>
</dbReference>
<evidence type="ECO:0000313" key="12">
    <source>
        <dbReference type="Proteomes" id="UP000593571"/>
    </source>
</evidence>
<keyword evidence="12" id="KW-1185">Reference proteome</keyword>
<sequence length="165" mass="19415">MTKFFFVKYNCPESANGSINVFSSVLLYLLKSIVLRRDEDKVKARKPKFLVPKEKQEKTAEESESLSPRNFFRTKKQNLEKKRMEREKRFRERFEYDKEITVINTAVARSNNSRNGVFDLPVTPGEELEVIDITEENLVICRNSKGKYGYVLIEHLNFKHQGWSS</sequence>
<dbReference type="GO" id="GO:0072659">
    <property type="term" value="P:protein localization to plasma membrane"/>
    <property type="evidence" value="ECO:0007669"/>
    <property type="project" value="TreeGrafter"/>
</dbReference>
<reference evidence="11 12" key="1">
    <citation type="journal article" date="2020" name="Nature">
        <title>Six reference-quality genomes reveal evolution of bat adaptations.</title>
        <authorList>
            <person name="Jebb D."/>
            <person name="Huang Z."/>
            <person name="Pippel M."/>
            <person name="Hughes G.M."/>
            <person name="Lavrichenko K."/>
            <person name="Devanna P."/>
            <person name="Winkler S."/>
            <person name="Jermiin L.S."/>
            <person name="Skirmuntt E.C."/>
            <person name="Katzourakis A."/>
            <person name="Burkitt-Gray L."/>
            <person name="Ray D.A."/>
            <person name="Sullivan K.A.M."/>
            <person name="Roscito J.G."/>
            <person name="Kirilenko B.M."/>
            <person name="Davalos L.M."/>
            <person name="Corthals A.P."/>
            <person name="Power M.L."/>
            <person name="Jones G."/>
            <person name="Ransome R.D."/>
            <person name="Dechmann D.K.N."/>
            <person name="Locatelli A.G."/>
            <person name="Puechmaille S.J."/>
            <person name="Fedrigo O."/>
            <person name="Jarvis E.D."/>
            <person name="Hiller M."/>
            <person name="Vernes S.C."/>
            <person name="Myers E.W."/>
            <person name="Teeling E.C."/>
        </authorList>
    </citation>
    <scope>NUCLEOTIDE SEQUENCE [LARGE SCALE GENOMIC DNA]</scope>
    <source>
        <strain evidence="11">MRouAeg1</strain>
        <tissue evidence="11">Muscle</tissue>
    </source>
</reference>
<evidence type="ECO:0000256" key="6">
    <source>
        <dbReference type="ARBA" id="ARBA00062840"/>
    </source>
</evidence>
<accession>A0A7J8K8R1</accession>
<dbReference type="SUPFAM" id="SSF50044">
    <property type="entry name" value="SH3-domain"/>
    <property type="match status" value="1"/>
</dbReference>
<dbReference type="FunFam" id="2.30.30.40:FF:000220">
    <property type="entry name" value="FYN binding protein 2"/>
    <property type="match status" value="1"/>
</dbReference>
<comment type="subunit">
    <text evidence="6">Interacts with SKAP1, LCK and FYN. The phosphorylated form interacts with LCP2.</text>
</comment>
<proteinExistence type="predicted"/>
<feature type="domain" description="SH3" evidence="10">
    <location>
        <begin position="101"/>
        <end position="161"/>
    </location>
</feature>
<evidence type="ECO:0000256" key="4">
    <source>
        <dbReference type="ARBA" id="ARBA00023136"/>
    </source>
</evidence>
<evidence type="ECO:0000256" key="2">
    <source>
        <dbReference type="ARBA" id="ARBA00022443"/>
    </source>
</evidence>
<dbReference type="PANTHER" id="PTHR16830:SF1">
    <property type="entry name" value="FYN-BINDING PROTEIN 2"/>
    <property type="match status" value="1"/>
</dbReference>
<evidence type="ECO:0000256" key="9">
    <source>
        <dbReference type="PROSITE-ProRule" id="PRU00192"/>
    </source>
</evidence>
<dbReference type="Proteomes" id="UP000593571">
    <property type="component" value="Unassembled WGS sequence"/>
</dbReference>
<dbReference type="GO" id="GO:0007229">
    <property type="term" value="P:integrin-mediated signaling pathway"/>
    <property type="evidence" value="ECO:0007669"/>
    <property type="project" value="InterPro"/>
</dbReference>
<dbReference type="PROSITE" id="PS50002">
    <property type="entry name" value="SH3"/>
    <property type="match status" value="1"/>
</dbReference>